<evidence type="ECO:0000256" key="1">
    <source>
        <dbReference type="ARBA" id="ARBA00022741"/>
    </source>
</evidence>
<dbReference type="PROSITE" id="PS50045">
    <property type="entry name" value="SIGMA54_INTERACT_4"/>
    <property type="match status" value="1"/>
</dbReference>
<dbReference type="InterPro" id="IPR025944">
    <property type="entry name" value="Sigma_54_int_dom_CS"/>
</dbReference>
<evidence type="ECO:0000313" key="6">
    <source>
        <dbReference type="EMBL" id="MBU5438828.1"/>
    </source>
</evidence>
<proteinExistence type="predicted"/>
<reference evidence="6 7" key="1">
    <citation type="submission" date="2021-06" db="EMBL/GenBank/DDBJ databases">
        <authorList>
            <person name="Sun Q."/>
            <person name="Li D."/>
        </authorList>
    </citation>
    <scope>NUCLEOTIDE SEQUENCE [LARGE SCALE GENOMIC DNA]</scope>
    <source>
        <strain evidence="6 7">MSJ-40</strain>
    </source>
</reference>
<keyword evidence="7" id="KW-1185">Reference proteome</keyword>
<dbReference type="InterPro" id="IPR002078">
    <property type="entry name" value="Sigma_54_int"/>
</dbReference>
<keyword evidence="3" id="KW-0238">DNA-binding</keyword>
<sequence length="446" mass="50322">MNINSWVKIILDSLYDGVLIADSDYIVRYINPAYTRITQVEAEHILEKPLTDTRPGARLPYVIKSGKQLLGVPRKVGNVEYIVNMVPIMENGEIIGGISILNEVNDIYKLTEQLKQSTMTIKKLETRMKSIEKAKYVFGDIISVDKKSLDTKNLAIKIAEKGTNVLITGESGTGKELYAHSIHNGSKRQDGPFIAVNCATFDSSLLESELFGYEEGAFTGAKKGGKIGLFELANGGTLFLDEISEMNYGLQAKLLRVLQENTIRRIGGLSEISIDVRIIAATNRNLEKMIEENKFRRDLFYRIAIFPINIPPLRERKEDIKPLIDYFMNQIANELKRSINISEDVLKILYNYEWPGNIRELKNTIEFAANMTDDYNIRVDHLPKIIQAEGIKKNLIKLKPLEEVAKEAEIAEIKKAIYTYGDTVEGKKKVAKALGISLATLYNKLK</sequence>
<dbReference type="InterPro" id="IPR025943">
    <property type="entry name" value="Sigma_54_int_dom_ATP-bd_2"/>
</dbReference>
<dbReference type="CDD" id="cd00009">
    <property type="entry name" value="AAA"/>
    <property type="match status" value="1"/>
</dbReference>
<keyword evidence="2" id="KW-0067">ATP-binding</keyword>
<dbReference type="PROSITE" id="PS00688">
    <property type="entry name" value="SIGMA54_INTERACT_3"/>
    <property type="match status" value="1"/>
</dbReference>
<evidence type="ECO:0000313" key="7">
    <source>
        <dbReference type="Proteomes" id="UP000749471"/>
    </source>
</evidence>
<dbReference type="SMART" id="SM00382">
    <property type="entry name" value="AAA"/>
    <property type="match status" value="1"/>
</dbReference>
<evidence type="ECO:0000259" key="5">
    <source>
        <dbReference type="PROSITE" id="PS50045"/>
    </source>
</evidence>
<dbReference type="EMBL" id="JAHLPM010000010">
    <property type="protein sequence ID" value="MBU5438828.1"/>
    <property type="molecule type" value="Genomic_DNA"/>
</dbReference>
<dbReference type="PANTHER" id="PTHR32071:SF57">
    <property type="entry name" value="C4-DICARBOXYLATE TRANSPORT TRANSCRIPTIONAL REGULATORY PROTEIN DCTD"/>
    <property type="match status" value="1"/>
</dbReference>
<feature type="coiled-coil region" evidence="4">
    <location>
        <begin position="107"/>
        <end position="134"/>
    </location>
</feature>
<feature type="domain" description="Sigma-54 factor interaction" evidence="5">
    <location>
        <begin position="141"/>
        <end position="370"/>
    </location>
</feature>
<protein>
    <submittedName>
        <fullName evidence="6">Sigma 54-interacting transcriptional regulator</fullName>
    </submittedName>
</protein>
<keyword evidence="4" id="KW-0175">Coiled coil</keyword>
<dbReference type="InterPro" id="IPR058031">
    <property type="entry name" value="AAA_lid_NorR"/>
</dbReference>
<name>A0ABS6E7D7_9FIRM</name>
<dbReference type="InterPro" id="IPR025662">
    <property type="entry name" value="Sigma_54_int_dom_ATP-bd_1"/>
</dbReference>
<dbReference type="SMART" id="SM00091">
    <property type="entry name" value="PAS"/>
    <property type="match status" value="1"/>
</dbReference>
<dbReference type="RefSeq" id="WP_216520235.1">
    <property type="nucleotide sequence ID" value="NZ_JAHLPM010000010.1"/>
</dbReference>
<evidence type="ECO:0000256" key="2">
    <source>
        <dbReference type="ARBA" id="ARBA00022840"/>
    </source>
</evidence>
<dbReference type="Proteomes" id="UP000749471">
    <property type="component" value="Unassembled WGS sequence"/>
</dbReference>
<dbReference type="PROSITE" id="PS00675">
    <property type="entry name" value="SIGMA54_INTERACT_1"/>
    <property type="match status" value="1"/>
</dbReference>
<keyword evidence="1" id="KW-0547">Nucleotide-binding</keyword>
<comment type="caution">
    <text evidence="6">The sequence shown here is derived from an EMBL/GenBank/DDBJ whole genome shotgun (WGS) entry which is preliminary data.</text>
</comment>
<organism evidence="6 7">
    <name type="scientific">Tissierella simiarum</name>
    <dbReference type="NCBI Taxonomy" id="2841534"/>
    <lineage>
        <taxon>Bacteria</taxon>
        <taxon>Bacillati</taxon>
        <taxon>Bacillota</taxon>
        <taxon>Tissierellia</taxon>
        <taxon>Tissierellales</taxon>
        <taxon>Tissierellaceae</taxon>
        <taxon>Tissierella</taxon>
    </lineage>
</organism>
<gene>
    <name evidence="6" type="ORF">KQI42_12440</name>
</gene>
<dbReference type="InterPro" id="IPR000014">
    <property type="entry name" value="PAS"/>
</dbReference>
<dbReference type="InterPro" id="IPR013767">
    <property type="entry name" value="PAS_fold"/>
</dbReference>
<dbReference type="InterPro" id="IPR003593">
    <property type="entry name" value="AAA+_ATPase"/>
</dbReference>
<evidence type="ECO:0000256" key="4">
    <source>
        <dbReference type="SAM" id="Coils"/>
    </source>
</evidence>
<evidence type="ECO:0000256" key="3">
    <source>
        <dbReference type="ARBA" id="ARBA00023125"/>
    </source>
</evidence>
<dbReference type="Pfam" id="PF25601">
    <property type="entry name" value="AAA_lid_14"/>
    <property type="match status" value="1"/>
</dbReference>
<dbReference type="PROSITE" id="PS00676">
    <property type="entry name" value="SIGMA54_INTERACT_2"/>
    <property type="match status" value="1"/>
</dbReference>
<dbReference type="Pfam" id="PF00158">
    <property type="entry name" value="Sigma54_activat"/>
    <property type="match status" value="1"/>
</dbReference>
<dbReference type="Pfam" id="PF00989">
    <property type="entry name" value="PAS"/>
    <property type="match status" value="1"/>
</dbReference>
<dbReference type="PANTHER" id="PTHR32071">
    <property type="entry name" value="TRANSCRIPTIONAL REGULATORY PROTEIN"/>
    <property type="match status" value="1"/>
</dbReference>
<accession>A0ABS6E7D7</accession>